<evidence type="ECO:0000256" key="1">
    <source>
        <dbReference type="SAM" id="MobiDB-lite"/>
    </source>
</evidence>
<feature type="region of interest" description="Disordered" evidence="1">
    <location>
        <begin position="26"/>
        <end position="49"/>
    </location>
</feature>
<accession>A0A0V1GY89</accession>
<evidence type="ECO:0000313" key="4">
    <source>
        <dbReference type="Proteomes" id="UP000055024"/>
    </source>
</evidence>
<dbReference type="InterPro" id="IPR029526">
    <property type="entry name" value="PGBD"/>
</dbReference>
<reference evidence="3 4" key="1">
    <citation type="submission" date="2015-01" db="EMBL/GenBank/DDBJ databases">
        <title>Evolution of Trichinella species and genotypes.</title>
        <authorList>
            <person name="Korhonen P.K."/>
            <person name="Edoardo P."/>
            <person name="Giuseppe L.R."/>
            <person name="Gasser R.B."/>
        </authorList>
    </citation>
    <scope>NUCLEOTIDE SEQUENCE [LARGE SCALE GENOMIC DNA]</scope>
    <source>
        <strain evidence="3">ISS1029</strain>
    </source>
</reference>
<protein>
    <recommendedName>
        <fullName evidence="2">PiggyBac transposable element-derived protein domain-containing protein</fullName>
    </recommendedName>
</protein>
<comment type="caution">
    <text evidence="3">The sequence shown here is derived from an EMBL/GenBank/DDBJ whole genome shotgun (WGS) entry which is preliminary data.</text>
</comment>
<keyword evidence="4" id="KW-1185">Reference proteome</keyword>
<feature type="compositionally biased region" description="Low complexity" evidence="1">
    <location>
        <begin position="39"/>
        <end position="49"/>
    </location>
</feature>
<proteinExistence type="predicted"/>
<name>A0A0V1GY89_9BILA</name>
<gene>
    <name evidence="3" type="ORF">T11_6585</name>
</gene>
<organism evidence="3 4">
    <name type="scientific">Trichinella zimbabwensis</name>
    <dbReference type="NCBI Taxonomy" id="268475"/>
    <lineage>
        <taxon>Eukaryota</taxon>
        <taxon>Metazoa</taxon>
        <taxon>Ecdysozoa</taxon>
        <taxon>Nematoda</taxon>
        <taxon>Enoplea</taxon>
        <taxon>Dorylaimia</taxon>
        <taxon>Trichinellida</taxon>
        <taxon>Trichinellidae</taxon>
        <taxon>Trichinella</taxon>
    </lineage>
</organism>
<evidence type="ECO:0000313" key="3">
    <source>
        <dbReference type="EMBL" id="KRZ03275.1"/>
    </source>
</evidence>
<dbReference type="STRING" id="268475.A0A0V1GY89"/>
<evidence type="ECO:0000259" key="2">
    <source>
        <dbReference type="Pfam" id="PF13843"/>
    </source>
</evidence>
<dbReference type="Proteomes" id="UP000055024">
    <property type="component" value="Unassembled WGS sequence"/>
</dbReference>
<dbReference type="AlphaFoldDB" id="A0A0V1GY89"/>
<feature type="domain" description="PiggyBac transposable element-derived protein" evidence="2">
    <location>
        <begin position="101"/>
        <end position="169"/>
    </location>
</feature>
<dbReference type="EMBL" id="JYDP01000198">
    <property type="protein sequence ID" value="KRZ03275.1"/>
    <property type="molecule type" value="Genomic_DNA"/>
</dbReference>
<dbReference type="Pfam" id="PF13843">
    <property type="entry name" value="DDE_Tnp_1_7"/>
    <property type="match status" value="1"/>
</dbReference>
<dbReference type="OrthoDB" id="5936956at2759"/>
<sequence length="238" mass="26968">MSLTGSDSDSFLDILNDSLEESDIASDSDYVEKSDYDASSEFSDTFSSESETEEITYERSVSWIGSDHVCSWSKQEASRNVRTRAHNIYSGRQGPRSVAKTPCEIWWLFMTKVIIDVITLNTNIYVNKVRAKYVKERSVKDMDEDEIKALLGLLLLAGVFHSNRLNLCYLYNTDGNGLTMPRGSKTYVRIGKTSARILASSWRRLANVRLSCSQSHATPKVFTFGNWLLFIPESSFFC</sequence>